<comment type="caution">
    <text evidence="3">The sequence shown here is derived from an EMBL/GenBank/DDBJ whole genome shotgun (WGS) entry which is preliminary data.</text>
</comment>
<keyword evidence="1" id="KW-0472">Membrane</keyword>
<dbReference type="Pfam" id="PF26273">
    <property type="entry name" value="Gly_zipper"/>
    <property type="match status" value="1"/>
</dbReference>
<dbReference type="RefSeq" id="WP_221860945.1">
    <property type="nucleotide sequence ID" value="NZ_BAAAYV010000007.1"/>
</dbReference>
<evidence type="ECO:0000313" key="4">
    <source>
        <dbReference type="Proteomes" id="UP001410795"/>
    </source>
</evidence>
<keyword evidence="4" id="KW-1185">Reference proteome</keyword>
<sequence>MTDNNSPKKEEKAPQNWLAIGIALGVAFGMIFGLLVFDNPALGLGVGIAIGVSFGVAMDNRKKS</sequence>
<dbReference type="EMBL" id="BAAAYV010000007">
    <property type="protein sequence ID" value="GAA3658379.1"/>
    <property type="molecule type" value="Genomic_DNA"/>
</dbReference>
<feature type="domain" description="Glycine zipper-like" evidence="2">
    <location>
        <begin position="18"/>
        <end position="61"/>
    </location>
</feature>
<protein>
    <recommendedName>
        <fullName evidence="2">Glycine zipper-like domain-containing protein</fullName>
    </recommendedName>
</protein>
<reference evidence="4" key="1">
    <citation type="journal article" date="2019" name="Int. J. Syst. Evol. Microbiol.">
        <title>The Global Catalogue of Microorganisms (GCM) 10K type strain sequencing project: providing services to taxonomists for standard genome sequencing and annotation.</title>
        <authorList>
            <consortium name="The Broad Institute Genomics Platform"/>
            <consortium name="The Broad Institute Genome Sequencing Center for Infectious Disease"/>
            <person name="Wu L."/>
            <person name="Ma J."/>
        </authorList>
    </citation>
    <scope>NUCLEOTIDE SEQUENCE [LARGE SCALE GENOMIC DNA]</scope>
    <source>
        <strain evidence="4">JCM 16546</strain>
    </source>
</reference>
<evidence type="ECO:0000256" key="1">
    <source>
        <dbReference type="SAM" id="Phobius"/>
    </source>
</evidence>
<keyword evidence="1" id="KW-1133">Transmembrane helix</keyword>
<proteinExistence type="predicted"/>
<keyword evidence="1" id="KW-0812">Transmembrane</keyword>
<accession>A0ABP7BEJ5</accession>
<evidence type="ECO:0000313" key="3">
    <source>
        <dbReference type="EMBL" id="GAA3658379.1"/>
    </source>
</evidence>
<organism evidence="3 4">
    <name type="scientific">Microbacterium marinilacus</name>
    <dbReference type="NCBI Taxonomy" id="415209"/>
    <lineage>
        <taxon>Bacteria</taxon>
        <taxon>Bacillati</taxon>
        <taxon>Actinomycetota</taxon>
        <taxon>Actinomycetes</taxon>
        <taxon>Micrococcales</taxon>
        <taxon>Microbacteriaceae</taxon>
        <taxon>Microbacterium</taxon>
    </lineage>
</organism>
<dbReference type="Proteomes" id="UP001410795">
    <property type="component" value="Unassembled WGS sequence"/>
</dbReference>
<feature type="transmembrane region" description="Helical" evidence="1">
    <location>
        <begin position="41"/>
        <end position="58"/>
    </location>
</feature>
<feature type="transmembrane region" description="Helical" evidence="1">
    <location>
        <begin position="17"/>
        <end position="35"/>
    </location>
</feature>
<name>A0ABP7BEJ5_9MICO</name>
<dbReference type="InterPro" id="IPR058598">
    <property type="entry name" value="Gly_zipper-like_dom"/>
</dbReference>
<evidence type="ECO:0000259" key="2">
    <source>
        <dbReference type="Pfam" id="PF26273"/>
    </source>
</evidence>
<gene>
    <name evidence="3" type="ORF">GCM10022202_18600</name>
</gene>